<gene>
    <name evidence="3" type="ORF">K1X13_08265</name>
</gene>
<name>A0ABS7RIH6_9ACTN</name>
<keyword evidence="2" id="KW-0472">Membrane</keyword>
<feature type="transmembrane region" description="Helical" evidence="2">
    <location>
        <begin position="44"/>
        <end position="64"/>
    </location>
</feature>
<feature type="region of interest" description="Disordered" evidence="1">
    <location>
        <begin position="66"/>
        <end position="94"/>
    </location>
</feature>
<keyword evidence="2" id="KW-1133">Transmembrane helix</keyword>
<evidence type="ECO:0000313" key="4">
    <source>
        <dbReference type="Proteomes" id="UP000754710"/>
    </source>
</evidence>
<reference evidence="3 4" key="1">
    <citation type="submission" date="2021-08" db="EMBL/GenBank/DDBJ databases">
        <title>Nocardioides bacterium WL0053 sp. nov., isolated from the sediment.</title>
        <authorList>
            <person name="Wang L."/>
            <person name="Zhang D."/>
            <person name="Zhang A."/>
        </authorList>
    </citation>
    <scope>NUCLEOTIDE SEQUENCE [LARGE SCALE GENOMIC DNA]</scope>
    <source>
        <strain evidence="3 4">WL0053</strain>
    </source>
</reference>
<evidence type="ECO:0000256" key="2">
    <source>
        <dbReference type="SAM" id="Phobius"/>
    </source>
</evidence>
<protein>
    <recommendedName>
        <fullName evidence="5">WD40 repeat protein</fullName>
    </recommendedName>
</protein>
<dbReference type="RefSeq" id="WP_221024446.1">
    <property type="nucleotide sequence ID" value="NZ_JAIEZQ010000001.1"/>
</dbReference>
<evidence type="ECO:0008006" key="5">
    <source>
        <dbReference type="Google" id="ProtNLM"/>
    </source>
</evidence>
<organism evidence="3 4">
    <name type="scientific">Nocardioides jiangsuensis</name>
    <dbReference type="NCBI Taxonomy" id="2866161"/>
    <lineage>
        <taxon>Bacteria</taxon>
        <taxon>Bacillati</taxon>
        <taxon>Actinomycetota</taxon>
        <taxon>Actinomycetes</taxon>
        <taxon>Propionibacteriales</taxon>
        <taxon>Nocardioidaceae</taxon>
        <taxon>Nocardioides</taxon>
    </lineage>
</organism>
<keyword evidence="2" id="KW-0812">Transmembrane</keyword>
<dbReference type="SUPFAM" id="SSF82171">
    <property type="entry name" value="DPP6 N-terminal domain-like"/>
    <property type="match status" value="1"/>
</dbReference>
<keyword evidence="4" id="KW-1185">Reference proteome</keyword>
<evidence type="ECO:0000313" key="3">
    <source>
        <dbReference type="EMBL" id="MBY9074811.1"/>
    </source>
</evidence>
<evidence type="ECO:0000256" key="1">
    <source>
        <dbReference type="SAM" id="MobiDB-lite"/>
    </source>
</evidence>
<dbReference type="Proteomes" id="UP000754710">
    <property type="component" value="Unassembled WGS sequence"/>
</dbReference>
<sequence>MNDFDERDLLTRELRDRSQDVGGHPLGLDHVRTRARRIQRRRNAVAGTVAAVVLAVAVPTALSVTDATRNGAPPPADQPTPSVTETPTPGPDGTFPLSIKDLPRGAEPGVSYVLNAEKTLVTPDGPVDLPEAYSQITPYLDGWLALAGGENGYENVFLDADMDVERTTLGGAGIVPNADGTRVLYSERDFNVAGRTVVVDAPSEPGYEREPISWDAPRGSTVAPVGFAGEDTVAFSTEDGELFLGVDDADPHTVPLQGFLGISAASEANGLVAGMVSYDDMEGAGCYGVLDPAVSTTDTVWDTCDYALFEFSPDGRFVIAGPPQFDGYGPSGLAVLDAASGDPVVEFSPSAKRTVTAVSNAVWEDSDTVLALVVEGDETRMVRAELDGRLEAVTDTYSIGMNLPLWFADRPRS</sequence>
<accession>A0ABS7RIH6</accession>
<proteinExistence type="predicted"/>
<comment type="caution">
    <text evidence="3">The sequence shown here is derived from an EMBL/GenBank/DDBJ whole genome shotgun (WGS) entry which is preliminary data.</text>
</comment>
<dbReference type="EMBL" id="JAIEZQ010000001">
    <property type="protein sequence ID" value="MBY9074811.1"/>
    <property type="molecule type" value="Genomic_DNA"/>
</dbReference>